<dbReference type="Proteomes" id="UP001187346">
    <property type="component" value="Unassembled WGS sequence"/>
</dbReference>
<proteinExistence type="predicted"/>
<feature type="domain" description="ChsH2 rubredoxin-like zinc ribbon" evidence="2">
    <location>
        <begin position="17"/>
        <end position="52"/>
    </location>
</feature>
<dbReference type="Pfam" id="PF12172">
    <property type="entry name" value="zf-ChsH2"/>
    <property type="match status" value="1"/>
</dbReference>
<name>A0ABU4FBU8_9ACTN</name>
<dbReference type="EMBL" id="JAWMAJ010000058">
    <property type="protein sequence ID" value="MDV7218073.1"/>
    <property type="molecule type" value="Genomic_DNA"/>
</dbReference>
<gene>
    <name evidence="3" type="ORF">R5A26_19180</name>
</gene>
<keyword evidence="4" id="KW-1185">Reference proteome</keyword>
<evidence type="ECO:0000313" key="4">
    <source>
        <dbReference type="Proteomes" id="UP001187346"/>
    </source>
</evidence>
<dbReference type="Gene3D" id="6.10.30.10">
    <property type="match status" value="1"/>
</dbReference>
<dbReference type="Pfam" id="PF01796">
    <property type="entry name" value="OB_ChsH2_C"/>
    <property type="match status" value="1"/>
</dbReference>
<dbReference type="InterPro" id="IPR012340">
    <property type="entry name" value="NA-bd_OB-fold"/>
</dbReference>
<feature type="domain" description="ChsH2 C-terminal OB-fold" evidence="1">
    <location>
        <begin position="55"/>
        <end position="120"/>
    </location>
</feature>
<dbReference type="InterPro" id="IPR022002">
    <property type="entry name" value="ChsH2_Znr"/>
</dbReference>
<sequence>MTDKQAPVPDRYSAFYWENAARGRLAVQACEECGQVQFPPNAVCESCQSQSLTARPVSGRATLYAMTVIRQAFHPAWTDSLPYVIAQVQLDDAPGIRIQTNIVEADPADLKAGDPLEVVYEQRGDVTVPQFRPTQKNGT</sequence>
<dbReference type="InterPro" id="IPR002878">
    <property type="entry name" value="ChsH2_C"/>
</dbReference>
<evidence type="ECO:0000313" key="3">
    <source>
        <dbReference type="EMBL" id="MDV7218073.1"/>
    </source>
</evidence>
<dbReference type="PANTHER" id="PTHR34075:SF5">
    <property type="entry name" value="BLR3430 PROTEIN"/>
    <property type="match status" value="1"/>
</dbReference>
<reference evidence="3 4" key="1">
    <citation type="submission" date="2023-10" db="EMBL/GenBank/DDBJ databases">
        <title>Characterization of rhizosphere-enriched actinobacteria from wheat plants lab-grown on chernevaya soil.</title>
        <authorList>
            <person name="Tikhonova E.N."/>
            <person name="Konopkin A."/>
            <person name="Kravchenko I.K."/>
        </authorList>
    </citation>
    <scope>NUCLEOTIDE SEQUENCE [LARGE SCALE GENOMIC DNA]</scope>
    <source>
        <strain evidence="3 4">RR29</strain>
    </source>
</reference>
<comment type="caution">
    <text evidence="3">The sequence shown here is derived from an EMBL/GenBank/DDBJ whole genome shotgun (WGS) entry which is preliminary data.</text>
</comment>
<dbReference type="InterPro" id="IPR052513">
    <property type="entry name" value="Thioester_dehydratase-like"/>
</dbReference>
<dbReference type="RefSeq" id="WP_266866224.1">
    <property type="nucleotide sequence ID" value="NZ_JAPEMW010000001.1"/>
</dbReference>
<evidence type="ECO:0000259" key="2">
    <source>
        <dbReference type="Pfam" id="PF12172"/>
    </source>
</evidence>
<evidence type="ECO:0000259" key="1">
    <source>
        <dbReference type="Pfam" id="PF01796"/>
    </source>
</evidence>
<accession>A0ABU4FBU8</accession>
<protein>
    <submittedName>
        <fullName evidence="3">OB-fold domain-containing protein</fullName>
    </submittedName>
</protein>
<dbReference type="PANTHER" id="PTHR34075">
    <property type="entry name" value="BLR3430 PROTEIN"/>
    <property type="match status" value="1"/>
</dbReference>
<dbReference type="SUPFAM" id="SSF50249">
    <property type="entry name" value="Nucleic acid-binding proteins"/>
    <property type="match status" value="1"/>
</dbReference>
<organism evidence="3 4">
    <name type="scientific">Streptomyces prunicolor</name>
    <dbReference type="NCBI Taxonomy" id="67348"/>
    <lineage>
        <taxon>Bacteria</taxon>
        <taxon>Bacillati</taxon>
        <taxon>Actinomycetota</taxon>
        <taxon>Actinomycetes</taxon>
        <taxon>Kitasatosporales</taxon>
        <taxon>Streptomycetaceae</taxon>
        <taxon>Streptomyces</taxon>
    </lineage>
</organism>